<dbReference type="SUPFAM" id="SSF51735">
    <property type="entry name" value="NAD(P)-binding Rossmann-fold domains"/>
    <property type="match status" value="1"/>
</dbReference>
<dbReference type="PRINTS" id="PR00080">
    <property type="entry name" value="SDRFAMILY"/>
</dbReference>
<organism evidence="2">
    <name type="scientific">Timema genevievae</name>
    <name type="common">Walking stick</name>
    <dbReference type="NCBI Taxonomy" id="629358"/>
    <lineage>
        <taxon>Eukaryota</taxon>
        <taxon>Metazoa</taxon>
        <taxon>Ecdysozoa</taxon>
        <taxon>Arthropoda</taxon>
        <taxon>Hexapoda</taxon>
        <taxon>Insecta</taxon>
        <taxon>Pterygota</taxon>
        <taxon>Neoptera</taxon>
        <taxon>Polyneoptera</taxon>
        <taxon>Phasmatodea</taxon>
        <taxon>Timematodea</taxon>
        <taxon>Timematoidea</taxon>
        <taxon>Timematidae</taxon>
        <taxon>Timema</taxon>
    </lineage>
</organism>
<sequence length="362" mass="41053">MRPTYGCDYGFGHLLARRLDAMGVPVYAACLHPEENGALELKAMCSDKLRVVKLDVTQSSDVRGAVEFVRATLGENKLWAVVNNAGIATYSEIEWCPSRSYQQILDVNVLGMIRVTKAFLPLLRKSSGRIINMCSFTKEDCPHLRGGLVVNHFGKTTLSTPDHERNLEPLVINSLVYCMSDTLDRVATKAGRYPLPGLSAYSISKFGVLAFTDTLRYEMKKWSITVHSVEPVLYRTRIADEASLLRDLQRQWDQVPDDVRSKYGELYYQTYQESLRNHLWKARAPGKVNEVVDTMIEAILSSSPKNRYVPGFVGNMETWLFSLLPSYFQDFILCYGYTTTPPLSIVKEDTTRNENLFSMKEV</sequence>
<dbReference type="PANTHER" id="PTHR43313:SF36">
    <property type="entry name" value="D-BETA-HYDROXYBUTYRATE DEHYDROGENASE, MITOCHONDRIAL"/>
    <property type="match status" value="1"/>
</dbReference>
<dbReference type="GO" id="GO:0008202">
    <property type="term" value="P:steroid metabolic process"/>
    <property type="evidence" value="ECO:0007669"/>
    <property type="project" value="TreeGrafter"/>
</dbReference>
<dbReference type="Pfam" id="PF00106">
    <property type="entry name" value="adh_short"/>
    <property type="match status" value="2"/>
</dbReference>
<dbReference type="Gene3D" id="3.40.50.720">
    <property type="entry name" value="NAD(P)-binding Rossmann-like Domain"/>
    <property type="match status" value="1"/>
</dbReference>
<dbReference type="AlphaFoldDB" id="A0A7R9PNB5"/>
<evidence type="ECO:0000313" key="2">
    <source>
        <dbReference type="EMBL" id="CAD7599753.1"/>
    </source>
</evidence>
<dbReference type="PANTHER" id="PTHR43313">
    <property type="entry name" value="SHORT-CHAIN DEHYDROGENASE/REDUCTASE FAMILY 9C"/>
    <property type="match status" value="1"/>
</dbReference>
<proteinExistence type="inferred from homology"/>
<dbReference type="GO" id="GO:0016491">
    <property type="term" value="F:oxidoreductase activity"/>
    <property type="evidence" value="ECO:0007669"/>
    <property type="project" value="TreeGrafter"/>
</dbReference>
<gene>
    <name evidence="2" type="ORF">TGEB3V08_LOCUS7434</name>
</gene>
<reference evidence="2" key="1">
    <citation type="submission" date="2020-11" db="EMBL/GenBank/DDBJ databases">
        <authorList>
            <person name="Tran Van P."/>
        </authorList>
    </citation>
    <scope>NUCLEOTIDE SEQUENCE</scope>
</reference>
<evidence type="ECO:0000256" key="1">
    <source>
        <dbReference type="RuleBase" id="RU000363"/>
    </source>
</evidence>
<dbReference type="EMBL" id="OE842361">
    <property type="protein sequence ID" value="CAD7599753.1"/>
    <property type="molecule type" value="Genomic_DNA"/>
</dbReference>
<dbReference type="PRINTS" id="PR00081">
    <property type="entry name" value="GDHRDH"/>
</dbReference>
<dbReference type="InterPro" id="IPR036291">
    <property type="entry name" value="NAD(P)-bd_dom_sf"/>
</dbReference>
<dbReference type="InterPro" id="IPR002347">
    <property type="entry name" value="SDR_fam"/>
</dbReference>
<protein>
    <submittedName>
        <fullName evidence="2">Uncharacterized protein</fullName>
    </submittedName>
</protein>
<name>A0A7R9PNB5_TIMGE</name>
<comment type="similarity">
    <text evidence="1">Belongs to the short-chain dehydrogenases/reductases (SDR) family.</text>
</comment>
<accession>A0A7R9PNB5</accession>